<sequence>MTDNNEPYERKDFNDFLIGDMTPDDSPEYRAFMADDVSPWMANFDFSDMMLEPEEEV</sequence>
<accession>A0A0F9TYX9</accession>
<reference evidence="1" key="1">
    <citation type="journal article" date="2015" name="Nature">
        <title>Complex archaea that bridge the gap between prokaryotes and eukaryotes.</title>
        <authorList>
            <person name="Spang A."/>
            <person name="Saw J.H."/>
            <person name="Jorgensen S.L."/>
            <person name="Zaremba-Niedzwiedzka K."/>
            <person name="Martijn J."/>
            <person name="Lind A.E."/>
            <person name="van Eijk R."/>
            <person name="Schleper C."/>
            <person name="Guy L."/>
            <person name="Ettema T.J."/>
        </authorList>
    </citation>
    <scope>NUCLEOTIDE SEQUENCE</scope>
</reference>
<name>A0A0F9TYX9_9ZZZZ</name>
<gene>
    <name evidence="1" type="ORF">LCGC14_0671180</name>
</gene>
<organism evidence="1">
    <name type="scientific">marine sediment metagenome</name>
    <dbReference type="NCBI Taxonomy" id="412755"/>
    <lineage>
        <taxon>unclassified sequences</taxon>
        <taxon>metagenomes</taxon>
        <taxon>ecological metagenomes</taxon>
    </lineage>
</organism>
<dbReference type="EMBL" id="LAZR01001321">
    <property type="protein sequence ID" value="KKN46613.1"/>
    <property type="molecule type" value="Genomic_DNA"/>
</dbReference>
<comment type="caution">
    <text evidence="1">The sequence shown here is derived from an EMBL/GenBank/DDBJ whole genome shotgun (WGS) entry which is preliminary data.</text>
</comment>
<proteinExistence type="predicted"/>
<evidence type="ECO:0000313" key="1">
    <source>
        <dbReference type="EMBL" id="KKN46613.1"/>
    </source>
</evidence>
<protein>
    <submittedName>
        <fullName evidence="1">Uncharacterized protein</fullName>
    </submittedName>
</protein>
<dbReference type="AlphaFoldDB" id="A0A0F9TYX9"/>